<dbReference type="AlphaFoldDB" id="A0A8T1ARQ8"/>
<evidence type="ECO:0000313" key="1">
    <source>
        <dbReference type="EMBL" id="KAG2885883.1"/>
    </source>
</evidence>
<dbReference type="Proteomes" id="UP000697107">
    <property type="component" value="Unassembled WGS sequence"/>
</dbReference>
<dbReference type="EMBL" id="RCML01002010">
    <property type="protein sequence ID" value="KAG2959398.1"/>
    <property type="molecule type" value="Genomic_DNA"/>
</dbReference>
<protein>
    <submittedName>
        <fullName evidence="1">Uncharacterized protein</fullName>
    </submittedName>
</protein>
<proteinExistence type="predicted"/>
<gene>
    <name evidence="1" type="ORF">PC117_g25498</name>
    <name evidence="2" type="ORF">PC118_g23040</name>
</gene>
<name>A0A8T1ARQ8_9STRA</name>
<evidence type="ECO:0000313" key="3">
    <source>
        <dbReference type="Proteomes" id="UP000736787"/>
    </source>
</evidence>
<evidence type="ECO:0000313" key="2">
    <source>
        <dbReference type="EMBL" id="KAG2959398.1"/>
    </source>
</evidence>
<organism evidence="1 3">
    <name type="scientific">Phytophthora cactorum</name>
    <dbReference type="NCBI Taxonomy" id="29920"/>
    <lineage>
        <taxon>Eukaryota</taxon>
        <taxon>Sar</taxon>
        <taxon>Stramenopiles</taxon>
        <taxon>Oomycota</taxon>
        <taxon>Peronosporomycetes</taxon>
        <taxon>Peronosporales</taxon>
        <taxon>Peronosporaceae</taxon>
        <taxon>Phytophthora</taxon>
    </lineage>
</organism>
<dbReference type="EMBL" id="RCMK01001997">
    <property type="protein sequence ID" value="KAG2885883.1"/>
    <property type="molecule type" value="Genomic_DNA"/>
</dbReference>
<sequence>MPQIPSELSRSATVPRAQSLLRLSYIFVGAVVVVEETRLECLKLILRCRGTPSNAPASEKRCLDKVGHLAQRRHLSIHSAIPRTHRLRLCVHVAFPSGYSHCHLHGEKQSRRGSVGLTSLTMPCMLQRSCQCFWTSQHGLSFVLKLPCQYCLSFRFSTAMLGYLSTHLRDPCSA</sequence>
<accession>A0A8T1ARQ8</accession>
<reference evidence="1" key="1">
    <citation type="submission" date="2018-10" db="EMBL/GenBank/DDBJ databases">
        <title>Effector identification in a new, highly contiguous assembly of the strawberry crown rot pathogen Phytophthora cactorum.</title>
        <authorList>
            <person name="Armitage A.D."/>
            <person name="Nellist C.F."/>
            <person name="Bates H."/>
            <person name="Vickerstaff R.J."/>
            <person name="Harrison R.J."/>
        </authorList>
    </citation>
    <scope>NUCLEOTIDE SEQUENCE</scope>
    <source>
        <strain evidence="1">4040</strain>
        <strain evidence="2">P415</strain>
    </source>
</reference>
<dbReference type="Proteomes" id="UP000736787">
    <property type="component" value="Unassembled WGS sequence"/>
</dbReference>
<comment type="caution">
    <text evidence="1">The sequence shown here is derived from an EMBL/GenBank/DDBJ whole genome shotgun (WGS) entry which is preliminary data.</text>
</comment>